<feature type="transmembrane region" description="Helical" evidence="1">
    <location>
        <begin position="57"/>
        <end position="73"/>
    </location>
</feature>
<dbReference type="Pfam" id="PF02698">
    <property type="entry name" value="DUF218"/>
    <property type="match status" value="1"/>
</dbReference>
<comment type="caution">
    <text evidence="3">The sequence shown here is derived from an EMBL/GenBank/DDBJ whole genome shotgun (WGS) entry which is preliminary data.</text>
</comment>
<protein>
    <submittedName>
        <fullName evidence="3">Putative membrane protein</fullName>
    </submittedName>
</protein>
<feature type="transmembrane region" description="Helical" evidence="1">
    <location>
        <begin position="94"/>
        <end position="112"/>
    </location>
</feature>
<accession>A0A367ZRV9</accession>
<feature type="transmembrane region" description="Helical" evidence="1">
    <location>
        <begin position="32"/>
        <end position="51"/>
    </location>
</feature>
<dbReference type="InterPro" id="IPR051599">
    <property type="entry name" value="Cell_Envelope_Assoc"/>
</dbReference>
<dbReference type="PANTHER" id="PTHR30336:SF4">
    <property type="entry name" value="ENVELOPE BIOGENESIS FACTOR ELYC"/>
    <property type="match status" value="1"/>
</dbReference>
<dbReference type="PANTHER" id="PTHR30336">
    <property type="entry name" value="INNER MEMBRANE PROTEIN, PROBABLE PERMEASE"/>
    <property type="match status" value="1"/>
</dbReference>
<keyword evidence="1" id="KW-1133">Transmembrane helix</keyword>
<dbReference type="EMBL" id="QOQW01000004">
    <property type="protein sequence ID" value="RCK80874.1"/>
    <property type="molecule type" value="Genomic_DNA"/>
</dbReference>
<sequence>MMADEGKRNDQVRTPLLENQPATGQVEHRWELPVAVVLGLALVLALPQLPLWWQRRLGAGWVALACLAGMIWLRRRWQGETAALPRWVCGVGRATAVAGTVWCACLHLPIGLWLARPLLLPAAAGTADAIVVLAAGLSDGGQPSFSQLQRILYGARLWREGRAPLLILNAAERNPLGFDDRAATASLAAFLGLPAEHCVIISEGVLTTRTEAQVIRRFLRERGLNRILLVTNGPHIRRASLVFAATGLEVLPAPVQDERTIASANESRLKLTDAAVHEWLGLLWYWLRGDFDPPLKGGPVPSVP</sequence>
<organism evidence="3 4">
    <name type="scientific">Candidatus Ozemobacter sibiricus</name>
    <dbReference type="NCBI Taxonomy" id="2268124"/>
    <lineage>
        <taxon>Bacteria</taxon>
        <taxon>Candidatus Ozemobacteria</taxon>
        <taxon>Candidatus Ozemobacterales</taxon>
        <taxon>Candidatus Ozemobacteraceae</taxon>
        <taxon>Candidatus Ozemobacter</taxon>
    </lineage>
</organism>
<dbReference type="AlphaFoldDB" id="A0A367ZRV9"/>
<keyword evidence="1" id="KW-0812">Transmembrane</keyword>
<gene>
    <name evidence="3" type="ORF">OZSIB_2762</name>
</gene>
<dbReference type="GO" id="GO:0005886">
    <property type="term" value="C:plasma membrane"/>
    <property type="evidence" value="ECO:0007669"/>
    <property type="project" value="TreeGrafter"/>
</dbReference>
<dbReference type="GO" id="GO:0043164">
    <property type="term" value="P:Gram-negative-bacterium-type cell wall biogenesis"/>
    <property type="evidence" value="ECO:0007669"/>
    <property type="project" value="TreeGrafter"/>
</dbReference>
<evidence type="ECO:0000256" key="1">
    <source>
        <dbReference type="SAM" id="Phobius"/>
    </source>
</evidence>
<keyword evidence="1" id="KW-0472">Membrane</keyword>
<dbReference type="GO" id="GO:0000270">
    <property type="term" value="P:peptidoglycan metabolic process"/>
    <property type="evidence" value="ECO:0007669"/>
    <property type="project" value="TreeGrafter"/>
</dbReference>
<reference evidence="3 4" key="1">
    <citation type="submission" date="2018-05" db="EMBL/GenBank/DDBJ databases">
        <title>A metagenomic window into the 2 km-deep terrestrial subsurface aquifer revealed taxonomically and functionally diverse microbial community comprising novel uncultured bacterial lineages.</title>
        <authorList>
            <person name="Kadnikov V.V."/>
            <person name="Mardanov A.V."/>
            <person name="Beletsky A.V."/>
            <person name="Banks D."/>
            <person name="Pimenov N.V."/>
            <person name="Frank Y.A."/>
            <person name="Karnachuk O.V."/>
            <person name="Ravin N.V."/>
        </authorList>
    </citation>
    <scope>NUCLEOTIDE SEQUENCE [LARGE SCALE GENOMIC DNA]</scope>
    <source>
        <strain evidence="3">BY5</strain>
    </source>
</reference>
<name>A0A367ZRV9_9BACT</name>
<evidence type="ECO:0000259" key="2">
    <source>
        <dbReference type="Pfam" id="PF02698"/>
    </source>
</evidence>
<evidence type="ECO:0000313" key="4">
    <source>
        <dbReference type="Proteomes" id="UP000252355"/>
    </source>
</evidence>
<dbReference type="InterPro" id="IPR003848">
    <property type="entry name" value="DUF218"/>
</dbReference>
<proteinExistence type="predicted"/>
<dbReference type="Proteomes" id="UP000252355">
    <property type="component" value="Unassembled WGS sequence"/>
</dbReference>
<dbReference type="CDD" id="cd06259">
    <property type="entry name" value="YdcF-like"/>
    <property type="match status" value="1"/>
</dbReference>
<feature type="domain" description="DUF218" evidence="2">
    <location>
        <begin position="128"/>
        <end position="281"/>
    </location>
</feature>
<evidence type="ECO:0000313" key="3">
    <source>
        <dbReference type="EMBL" id="RCK80874.1"/>
    </source>
</evidence>